<dbReference type="AlphaFoldDB" id="A0AAN6VJ22"/>
<organism evidence="2 3">
    <name type="scientific">Chaetomidium leptoderma</name>
    <dbReference type="NCBI Taxonomy" id="669021"/>
    <lineage>
        <taxon>Eukaryota</taxon>
        <taxon>Fungi</taxon>
        <taxon>Dikarya</taxon>
        <taxon>Ascomycota</taxon>
        <taxon>Pezizomycotina</taxon>
        <taxon>Sordariomycetes</taxon>
        <taxon>Sordariomycetidae</taxon>
        <taxon>Sordariales</taxon>
        <taxon>Chaetomiaceae</taxon>
        <taxon>Chaetomidium</taxon>
    </lineage>
</organism>
<feature type="compositionally biased region" description="Pro residues" evidence="1">
    <location>
        <begin position="379"/>
        <end position="403"/>
    </location>
</feature>
<accession>A0AAN6VJ22</accession>
<evidence type="ECO:0000256" key="1">
    <source>
        <dbReference type="SAM" id="MobiDB-lite"/>
    </source>
</evidence>
<protein>
    <submittedName>
        <fullName evidence="2">Uncharacterized protein</fullName>
    </submittedName>
</protein>
<evidence type="ECO:0000313" key="3">
    <source>
        <dbReference type="Proteomes" id="UP001302745"/>
    </source>
</evidence>
<name>A0AAN6VJ22_9PEZI</name>
<comment type="caution">
    <text evidence="2">The sequence shown here is derived from an EMBL/GenBank/DDBJ whole genome shotgun (WGS) entry which is preliminary data.</text>
</comment>
<proteinExistence type="predicted"/>
<evidence type="ECO:0000313" key="2">
    <source>
        <dbReference type="EMBL" id="KAK4152187.1"/>
    </source>
</evidence>
<reference evidence="2" key="1">
    <citation type="journal article" date="2023" name="Mol. Phylogenet. Evol.">
        <title>Genome-scale phylogeny and comparative genomics of the fungal order Sordariales.</title>
        <authorList>
            <person name="Hensen N."/>
            <person name="Bonometti L."/>
            <person name="Westerberg I."/>
            <person name="Brannstrom I.O."/>
            <person name="Guillou S."/>
            <person name="Cros-Aarteil S."/>
            <person name="Calhoun S."/>
            <person name="Haridas S."/>
            <person name="Kuo A."/>
            <person name="Mondo S."/>
            <person name="Pangilinan J."/>
            <person name="Riley R."/>
            <person name="LaButti K."/>
            <person name="Andreopoulos B."/>
            <person name="Lipzen A."/>
            <person name="Chen C."/>
            <person name="Yan M."/>
            <person name="Daum C."/>
            <person name="Ng V."/>
            <person name="Clum A."/>
            <person name="Steindorff A."/>
            <person name="Ohm R.A."/>
            <person name="Martin F."/>
            <person name="Silar P."/>
            <person name="Natvig D.O."/>
            <person name="Lalanne C."/>
            <person name="Gautier V."/>
            <person name="Ament-Velasquez S.L."/>
            <person name="Kruys A."/>
            <person name="Hutchinson M.I."/>
            <person name="Powell A.J."/>
            <person name="Barry K."/>
            <person name="Miller A.N."/>
            <person name="Grigoriev I.V."/>
            <person name="Debuchy R."/>
            <person name="Gladieux P."/>
            <person name="Hiltunen Thoren M."/>
            <person name="Johannesson H."/>
        </authorList>
    </citation>
    <scope>NUCLEOTIDE SEQUENCE</scope>
    <source>
        <strain evidence="2">CBS 538.74</strain>
    </source>
</reference>
<reference evidence="2" key="2">
    <citation type="submission" date="2023-05" db="EMBL/GenBank/DDBJ databases">
        <authorList>
            <consortium name="Lawrence Berkeley National Laboratory"/>
            <person name="Steindorff A."/>
            <person name="Hensen N."/>
            <person name="Bonometti L."/>
            <person name="Westerberg I."/>
            <person name="Brannstrom I.O."/>
            <person name="Guillou S."/>
            <person name="Cros-Aarteil S."/>
            <person name="Calhoun S."/>
            <person name="Haridas S."/>
            <person name="Kuo A."/>
            <person name="Mondo S."/>
            <person name="Pangilinan J."/>
            <person name="Riley R."/>
            <person name="Labutti K."/>
            <person name="Andreopoulos B."/>
            <person name="Lipzen A."/>
            <person name="Chen C."/>
            <person name="Yanf M."/>
            <person name="Daum C."/>
            <person name="Ng V."/>
            <person name="Clum A."/>
            <person name="Ohm R."/>
            <person name="Martin F."/>
            <person name="Silar P."/>
            <person name="Natvig D."/>
            <person name="Lalanne C."/>
            <person name="Gautier V."/>
            <person name="Ament-Velasquez S.L."/>
            <person name="Kruys A."/>
            <person name="Hutchinson M.I."/>
            <person name="Powell A.J."/>
            <person name="Barry K."/>
            <person name="Miller A.N."/>
            <person name="Grigoriev I.V."/>
            <person name="Debuchy R."/>
            <person name="Gladieux P."/>
            <person name="Thoren M.H."/>
            <person name="Johannesson H."/>
        </authorList>
    </citation>
    <scope>NUCLEOTIDE SEQUENCE</scope>
    <source>
        <strain evidence="2">CBS 538.74</strain>
    </source>
</reference>
<feature type="region of interest" description="Disordered" evidence="1">
    <location>
        <begin position="375"/>
        <end position="403"/>
    </location>
</feature>
<keyword evidence="3" id="KW-1185">Reference proteome</keyword>
<gene>
    <name evidence="2" type="ORF">C8A00DRAFT_44733</name>
</gene>
<dbReference type="Proteomes" id="UP001302745">
    <property type="component" value="Unassembled WGS sequence"/>
</dbReference>
<dbReference type="EMBL" id="MU856984">
    <property type="protein sequence ID" value="KAK4152187.1"/>
    <property type="molecule type" value="Genomic_DNA"/>
</dbReference>
<sequence>MIPYATSQNHPRIVAVFVRIRVTVAVDFQTESLDAPPWLFVNWIFHGPPRRTVPVPPAPPGDSSVVTEAILKATGPTYYITKRAWTILGYFGRPKPAMNAFISAVNALWRYQATDRRLRGRSARACMLDALRTLGFRNPRWTVNVAQLWMRPEDQDGSWQQIPGPTGGTAGRPDARQYLALTAPLAASREDDQKAMADDKIWRDFHPYQGFRMRDSSNTELHLRAIPVPKGADSMWQSISYWIYQRRNAAGGAPAGQGGRSIWKGRQADFGTLSMARSLHASQQQGKPAYPHHYLLYVVADYFNAKVVLLTSAPKPPIRTTDFQSTATYTHTVYGHHDSAITRNHPHILLMTNANKTHYDPVDFDNTPLHAAPGWTAGAPPPPQPNPFGQPMPFAPPLPPPPPPAPTDFQTHPGEGDMCGPTGPCPWWPGRPARQNLSLFHPPVLVTGGWGKPPCEAARYNYLTAGETAGFLALYPNGTIPSLGFVAPAGTPVPLFAPSGVAGRMVGFLPAAPAAAAVGAGGWWGEVTLTDALWRRFQAGIDIPGAEFDVPADAVMDGWDAAARQDGQPAVIPAGGAGGVVHNPLHWQWRFGPRPMGFDHGVRLPKTAVPKGRHMLDDPYVVFGEDKWRAEP</sequence>